<evidence type="ECO:0000313" key="3">
    <source>
        <dbReference type="Proteomes" id="UP001254165"/>
    </source>
</evidence>
<dbReference type="InterPro" id="IPR004360">
    <property type="entry name" value="Glyas_Fos-R_dOase_dom"/>
</dbReference>
<keyword evidence="3" id="KW-1185">Reference proteome</keyword>
<evidence type="ECO:0000313" key="2">
    <source>
        <dbReference type="EMBL" id="MDT8898670.1"/>
    </source>
</evidence>
<feature type="domain" description="VOC" evidence="1">
    <location>
        <begin position="1"/>
        <end position="113"/>
    </location>
</feature>
<dbReference type="InterPro" id="IPR029068">
    <property type="entry name" value="Glyas_Bleomycin-R_OHBP_Dase"/>
</dbReference>
<accession>A0ABU3NP98</accession>
<sequence>MLLRVQNLESAAEWYTHVLGFKPVYTAPEERLIVLAVGTETSLTLHKQGSTSATVTHQIPRCYPIFYTPDIEAAHERLRAIGVEVQPISGKEGETRWFAFRDGEGNYLEMCHYETSG</sequence>
<protein>
    <submittedName>
        <fullName evidence="2">VOC family protein</fullName>
    </submittedName>
</protein>
<reference evidence="2 3" key="1">
    <citation type="submission" date="2023-07" db="EMBL/GenBank/DDBJ databases">
        <title>Novel species of Thermanaerothrix with wide hydrolytic capabilities.</title>
        <authorList>
            <person name="Zayulina K.S."/>
            <person name="Podosokorskaya O.A."/>
            <person name="Elcheninov A.G."/>
        </authorList>
    </citation>
    <scope>NUCLEOTIDE SEQUENCE [LARGE SCALE GENOMIC DNA]</scope>
    <source>
        <strain evidence="2 3">4228-RoL</strain>
    </source>
</reference>
<dbReference type="Gene3D" id="3.10.180.10">
    <property type="entry name" value="2,3-Dihydroxybiphenyl 1,2-Dioxygenase, domain 1"/>
    <property type="match status" value="1"/>
</dbReference>
<dbReference type="Pfam" id="PF00903">
    <property type="entry name" value="Glyoxalase"/>
    <property type="match status" value="1"/>
</dbReference>
<organism evidence="2 3">
    <name type="scientific">Thermanaerothrix solaris</name>
    <dbReference type="NCBI Taxonomy" id="3058434"/>
    <lineage>
        <taxon>Bacteria</taxon>
        <taxon>Bacillati</taxon>
        <taxon>Chloroflexota</taxon>
        <taxon>Anaerolineae</taxon>
        <taxon>Anaerolineales</taxon>
        <taxon>Anaerolineaceae</taxon>
        <taxon>Thermanaerothrix</taxon>
    </lineage>
</organism>
<name>A0ABU3NP98_9CHLR</name>
<dbReference type="SUPFAM" id="SSF54593">
    <property type="entry name" value="Glyoxalase/Bleomycin resistance protein/Dihydroxybiphenyl dioxygenase"/>
    <property type="match status" value="1"/>
</dbReference>
<dbReference type="PANTHER" id="PTHR36437:SF2">
    <property type="entry name" value="GLYOXALASE_BLEOMYCIN RESISTANCE PROTEIN_DIOXYGENASE"/>
    <property type="match status" value="1"/>
</dbReference>
<dbReference type="PROSITE" id="PS51819">
    <property type="entry name" value="VOC"/>
    <property type="match status" value="1"/>
</dbReference>
<proteinExistence type="predicted"/>
<evidence type="ECO:0000259" key="1">
    <source>
        <dbReference type="PROSITE" id="PS51819"/>
    </source>
</evidence>
<comment type="caution">
    <text evidence="2">The sequence shown here is derived from an EMBL/GenBank/DDBJ whole genome shotgun (WGS) entry which is preliminary data.</text>
</comment>
<dbReference type="InterPro" id="IPR037523">
    <property type="entry name" value="VOC_core"/>
</dbReference>
<dbReference type="EMBL" id="JAUHMF010000002">
    <property type="protein sequence ID" value="MDT8898670.1"/>
    <property type="molecule type" value="Genomic_DNA"/>
</dbReference>
<dbReference type="Proteomes" id="UP001254165">
    <property type="component" value="Unassembled WGS sequence"/>
</dbReference>
<dbReference type="CDD" id="cd06587">
    <property type="entry name" value="VOC"/>
    <property type="match status" value="1"/>
</dbReference>
<gene>
    <name evidence="2" type="ORF">QYE77_10345</name>
</gene>
<dbReference type="PANTHER" id="PTHR36437">
    <property type="entry name" value="GLYOXALASE/BLEOMYCIN RESISTANCE PROTEIN/DIOXYGENASE"/>
    <property type="match status" value="1"/>
</dbReference>
<dbReference type="RefSeq" id="WP_315625334.1">
    <property type="nucleotide sequence ID" value="NZ_JAUHMF010000002.1"/>
</dbReference>